<dbReference type="EMBL" id="JAAWWL010000001">
    <property type="protein sequence ID" value="NKI30966.1"/>
    <property type="molecule type" value="Genomic_DNA"/>
</dbReference>
<comment type="caution">
    <text evidence="1">The sequence shown here is derived from an EMBL/GenBank/DDBJ whole genome shotgun (WGS) entry which is preliminary data.</text>
</comment>
<accession>A0ABX1GPK1</accession>
<gene>
    <name evidence="1" type="ORF">HCU67_03360</name>
</gene>
<evidence type="ECO:0000313" key="1">
    <source>
        <dbReference type="EMBL" id="NKI30966.1"/>
    </source>
</evidence>
<proteinExistence type="predicted"/>
<organism evidence="1 2">
    <name type="scientific">Croceivirga thetidis</name>
    <dbReference type="NCBI Taxonomy" id="2721623"/>
    <lineage>
        <taxon>Bacteria</taxon>
        <taxon>Pseudomonadati</taxon>
        <taxon>Bacteroidota</taxon>
        <taxon>Flavobacteriia</taxon>
        <taxon>Flavobacteriales</taxon>
        <taxon>Flavobacteriaceae</taxon>
        <taxon>Croceivirga</taxon>
    </lineage>
</organism>
<evidence type="ECO:0000313" key="2">
    <source>
        <dbReference type="Proteomes" id="UP000718451"/>
    </source>
</evidence>
<reference evidence="1 2" key="1">
    <citation type="submission" date="2020-04" db="EMBL/GenBank/DDBJ databases">
        <authorList>
            <person name="Yoon J."/>
        </authorList>
    </citation>
    <scope>NUCLEOTIDE SEQUENCE [LARGE SCALE GENOMIC DNA]</scope>
    <source>
        <strain evidence="1 2">DJ-13</strain>
    </source>
</reference>
<sequence>MLGLLKRILEKQRVFNMTLKLFSIFAKRSYFDNLTEWVTRKTARLNILLNKPVTGTNVKDLANSWIDLMPPDGSSNFKVDMITNDTAYTEIHLHCPLRGTGNVEACYKLMNYDRQLMSAIGGDLVVLESQSNSGKGFCRLAIRKKGSGTDDLIPAHIKAVQS</sequence>
<keyword evidence="2" id="KW-1185">Reference proteome</keyword>
<protein>
    <submittedName>
        <fullName evidence="1">Uncharacterized protein</fullName>
    </submittedName>
</protein>
<dbReference type="Proteomes" id="UP000718451">
    <property type="component" value="Unassembled WGS sequence"/>
</dbReference>
<name>A0ABX1GPK1_9FLAO</name>